<comment type="caution">
    <text evidence="1">The sequence shown here is derived from an EMBL/GenBank/DDBJ whole genome shotgun (WGS) entry which is preliminary data.</text>
</comment>
<keyword evidence="2" id="KW-1185">Reference proteome</keyword>
<gene>
    <name evidence="1" type="ORF">PMEA_00014774</name>
</gene>
<reference evidence="1 2" key="1">
    <citation type="submission" date="2022-05" db="EMBL/GenBank/DDBJ databases">
        <authorList>
            <consortium name="Genoscope - CEA"/>
            <person name="William W."/>
        </authorList>
    </citation>
    <scope>NUCLEOTIDE SEQUENCE [LARGE SCALE GENOMIC DNA]</scope>
</reference>
<proteinExistence type="predicted"/>
<dbReference type="AlphaFoldDB" id="A0AAU9WZQ0"/>
<organism evidence="1 2">
    <name type="scientific">Pocillopora meandrina</name>
    <dbReference type="NCBI Taxonomy" id="46732"/>
    <lineage>
        <taxon>Eukaryota</taxon>
        <taxon>Metazoa</taxon>
        <taxon>Cnidaria</taxon>
        <taxon>Anthozoa</taxon>
        <taxon>Hexacorallia</taxon>
        <taxon>Scleractinia</taxon>
        <taxon>Astrocoeniina</taxon>
        <taxon>Pocilloporidae</taxon>
        <taxon>Pocillopora</taxon>
    </lineage>
</organism>
<accession>A0AAU9WZQ0</accession>
<dbReference type="EMBL" id="CALNXJ010000026">
    <property type="protein sequence ID" value="CAH3131663.1"/>
    <property type="molecule type" value="Genomic_DNA"/>
</dbReference>
<evidence type="ECO:0000313" key="1">
    <source>
        <dbReference type="EMBL" id="CAH3131663.1"/>
    </source>
</evidence>
<protein>
    <submittedName>
        <fullName evidence="1">Uncharacterized protein</fullName>
    </submittedName>
</protein>
<evidence type="ECO:0000313" key="2">
    <source>
        <dbReference type="Proteomes" id="UP001159428"/>
    </source>
</evidence>
<sequence length="131" mass="14888">MNKVTGLAILCDHTFKVIKNIGVDHDQGDVRLQEKPCKVKILQNLNIFLKRLDYVVVSPLTKETLEEIKRLKKHILNNCLSGIPPGFGTERNEQLHKLLNRSCFSGATRINVELVVAILTVLFYHHVVGLY</sequence>
<dbReference type="Proteomes" id="UP001159428">
    <property type="component" value="Unassembled WGS sequence"/>
</dbReference>
<name>A0AAU9WZQ0_9CNID</name>